<reference evidence="1" key="1">
    <citation type="journal article" date="2012" name="Nature">
        <title>The oyster genome reveals stress adaptation and complexity of shell formation.</title>
        <authorList>
            <person name="Zhang G."/>
            <person name="Fang X."/>
            <person name="Guo X."/>
            <person name="Li L."/>
            <person name="Luo R."/>
            <person name="Xu F."/>
            <person name="Yang P."/>
            <person name="Zhang L."/>
            <person name="Wang X."/>
            <person name="Qi H."/>
            <person name="Xiong Z."/>
            <person name="Que H."/>
            <person name="Xie Y."/>
            <person name="Holland P.W."/>
            <person name="Paps J."/>
            <person name="Zhu Y."/>
            <person name="Wu F."/>
            <person name="Chen Y."/>
            <person name="Wang J."/>
            <person name="Peng C."/>
            <person name="Meng J."/>
            <person name="Yang L."/>
            <person name="Liu J."/>
            <person name="Wen B."/>
            <person name="Zhang N."/>
            <person name="Huang Z."/>
            <person name="Zhu Q."/>
            <person name="Feng Y."/>
            <person name="Mount A."/>
            <person name="Hedgecock D."/>
            <person name="Xu Z."/>
            <person name="Liu Y."/>
            <person name="Domazet-Loso T."/>
            <person name="Du Y."/>
            <person name="Sun X."/>
            <person name="Zhang S."/>
            <person name="Liu B."/>
            <person name="Cheng P."/>
            <person name="Jiang X."/>
            <person name="Li J."/>
            <person name="Fan D."/>
            <person name="Wang W."/>
            <person name="Fu W."/>
            <person name="Wang T."/>
            <person name="Wang B."/>
            <person name="Zhang J."/>
            <person name="Peng Z."/>
            <person name="Li Y."/>
            <person name="Li N."/>
            <person name="Wang J."/>
            <person name="Chen M."/>
            <person name="He Y."/>
            <person name="Tan F."/>
            <person name="Song X."/>
            <person name="Zheng Q."/>
            <person name="Huang R."/>
            <person name="Yang H."/>
            <person name="Du X."/>
            <person name="Chen L."/>
            <person name="Yang M."/>
            <person name="Gaffney P.M."/>
            <person name="Wang S."/>
            <person name="Luo L."/>
            <person name="She Z."/>
            <person name="Ming Y."/>
            <person name="Huang W."/>
            <person name="Zhang S."/>
            <person name="Huang B."/>
            <person name="Zhang Y."/>
            <person name="Qu T."/>
            <person name="Ni P."/>
            <person name="Miao G."/>
            <person name="Wang J."/>
            <person name="Wang Q."/>
            <person name="Steinberg C.E."/>
            <person name="Wang H."/>
            <person name="Li N."/>
            <person name="Qian L."/>
            <person name="Zhang G."/>
            <person name="Li Y."/>
            <person name="Yang H."/>
            <person name="Liu X."/>
            <person name="Wang J."/>
            <person name="Yin Y."/>
            <person name="Wang J."/>
        </authorList>
    </citation>
    <scope>NUCLEOTIDE SEQUENCE [LARGE SCALE GENOMIC DNA]</scope>
    <source>
        <strain evidence="1">05x7-T-G4-1.051#20</strain>
    </source>
</reference>
<protein>
    <submittedName>
        <fullName evidence="1">Uncharacterized protein</fullName>
    </submittedName>
</protein>
<name>K1Q7H8_MAGGI</name>
<gene>
    <name evidence="1" type="ORF">CGI_10024090</name>
</gene>
<accession>K1Q7H8</accession>
<proteinExistence type="predicted"/>
<dbReference type="EMBL" id="JH816167">
    <property type="protein sequence ID" value="EKC32712.1"/>
    <property type="molecule type" value="Genomic_DNA"/>
</dbReference>
<dbReference type="InParanoid" id="K1Q7H8"/>
<dbReference type="AlphaFoldDB" id="K1Q7H8"/>
<evidence type="ECO:0000313" key="1">
    <source>
        <dbReference type="EMBL" id="EKC32712.1"/>
    </source>
</evidence>
<organism evidence="1">
    <name type="scientific">Magallana gigas</name>
    <name type="common">Pacific oyster</name>
    <name type="synonym">Crassostrea gigas</name>
    <dbReference type="NCBI Taxonomy" id="29159"/>
    <lineage>
        <taxon>Eukaryota</taxon>
        <taxon>Metazoa</taxon>
        <taxon>Spiralia</taxon>
        <taxon>Lophotrochozoa</taxon>
        <taxon>Mollusca</taxon>
        <taxon>Bivalvia</taxon>
        <taxon>Autobranchia</taxon>
        <taxon>Pteriomorphia</taxon>
        <taxon>Ostreida</taxon>
        <taxon>Ostreoidea</taxon>
        <taxon>Ostreidae</taxon>
        <taxon>Magallana</taxon>
    </lineage>
</organism>
<dbReference type="HOGENOM" id="CLU_2943989_0_0_1"/>
<sequence length="60" mass="6784">MGKLIKSRIKERMSSRRKPRPVPRENGDRVFLSPHCLLQQIAEPTGSISACTTQRGMEFG</sequence>